<dbReference type="AlphaFoldDB" id="A0A6A2X231"/>
<feature type="compositionally biased region" description="Polar residues" evidence="1">
    <location>
        <begin position="19"/>
        <end position="30"/>
    </location>
</feature>
<gene>
    <name evidence="3" type="ORF">F3Y22_tig00117016pilonHSYRG00671</name>
</gene>
<dbReference type="EMBL" id="VEPZ02001774">
    <property type="protein sequence ID" value="KAE8655926.1"/>
    <property type="molecule type" value="Genomic_DNA"/>
</dbReference>
<evidence type="ECO:0000256" key="1">
    <source>
        <dbReference type="SAM" id="MobiDB-lite"/>
    </source>
</evidence>
<feature type="region of interest" description="Disordered" evidence="1">
    <location>
        <begin position="19"/>
        <end position="41"/>
    </location>
</feature>
<sequence length="91" mass="9347">MDLGFIWLERDFSAVDLQRNPSVPSAPTTLGASGKQSSGAGGRLRQLWLDPGRLLGLAVISGFLGVVLGSGSACTGLFFGVFGLRVPVGLG</sequence>
<keyword evidence="4" id="KW-1185">Reference proteome</keyword>
<evidence type="ECO:0000313" key="4">
    <source>
        <dbReference type="Proteomes" id="UP000436088"/>
    </source>
</evidence>
<feature type="transmembrane region" description="Helical" evidence="2">
    <location>
        <begin position="54"/>
        <end position="82"/>
    </location>
</feature>
<proteinExistence type="predicted"/>
<keyword evidence="2" id="KW-0812">Transmembrane</keyword>
<protein>
    <submittedName>
        <fullName evidence="3">Uncharacterized protein</fullName>
    </submittedName>
</protein>
<reference evidence="3" key="1">
    <citation type="submission" date="2019-09" db="EMBL/GenBank/DDBJ databases">
        <title>Draft genome information of white flower Hibiscus syriacus.</title>
        <authorList>
            <person name="Kim Y.-M."/>
        </authorList>
    </citation>
    <scope>NUCLEOTIDE SEQUENCE [LARGE SCALE GENOMIC DNA]</scope>
    <source>
        <strain evidence="3">YM2019G1</strain>
    </source>
</reference>
<keyword evidence="2" id="KW-0472">Membrane</keyword>
<comment type="caution">
    <text evidence="3">The sequence shown here is derived from an EMBL/GenBank/DDBJ whole genome shotgun (WGS) entry which is preliminary data.</text>
</comment>
<dbReference type="Proteomes" id="UP000436088">
    <property type="component" value="Unassembled WGS sequence"/>
</dbReference>
<keyword evidence="2" id="KW-1133">Transmembrane helix</keyword>
<accession>A0A6A2X231</accession>
<name>A0A6A2X231_HIBSY</name>
<evidence type="ECO:0000313" key="3">
    <source>
        <dbReference type="EMBL" id="KAE8655926.1"/>
    </source>
</evidence>
<organism evidence="3 4">
    <name type="scientific">Hibiscus syriacus</name>
    <name type="common">Rose of Sharon</name>
    <dbReference type="NCBI Taxonomy" id="106335"/>
    <lineage>
        <taxon>Eukaryota</taxon>
        <taxon>Viridiplantae</taxon>
        <taxon>Streptophyta</taxon>
        <taxon>Embryophyta</taxon>
        <taxon>Tracheophyta</taxon>
        <taxon>Spermatophyta</taxon>
        <taxon>Magnoliopsida</taxon>
        <taxon>eudicotyledons</taxon>
        <taxon>Gunneridae</taxon>
        <taxon>Pentapetalae</taxon>
        <taxon>rosids</taxon>
        <taxon>malvids</taxon>
        <taxon>Malvales</taxon>
        <taxon>Malvaceae</taxon>
        <taxon>Malvoideae</taxon>
        <taxon>Hibiscus</taxon>
    </lineage>
</organism>
<evidence type="ECO:0000256" key="2">
    <source>
        <dbReference type="SAM" id="Phobius"/>
    </source>
</evidence>